<feature type="domain" description="Glycoside hydrolase family 2 catalytic" evidence="5">
    <location>
        <begin position="288"/>
        <end position="432"/>
    </location>
</feature>
<dbReference type="Pfam" id="PF22666">
    <property type="entry name" value="Glyco_hydro_2_N2"/>
    <property type="match status" value="1"/>
</dbReference>
<protein>
    <submittedName>
        <fullName evidence="7">Glycoside hydrolase family 2 TIM barrel-domain containing protein</fullName>
    </submittedName>
</protein>
<dbReference type="Gene3D" id="2.60.120.260">
    <property type="entry name" value="Galactose-binding domain-like"/>
    <property type="match status" value="1"/>
</dbReference>
<dbReference type="GO" id="GO:0016787">
    <property type="term" value="F:hydrolase activity"/>
    <property type="evidence" value="ECO:0007669"/>
    <property type="project" value="UniProtKB-KW"/>
</dbReference>
<keyword evidence="3" id="KW-0326">Glycosidase</keyword>
<evidence type="ECO:0000259" key="4">
    <source>
        <dbReference type="Pfam" id="PF00703"/>
    </source>
</evidence>
<reference evidence="7 8" key="1">
    <citation type="submission" date="2024-04" db="EMBL/GenBank/DDBJ databases">
        <title>Flavobacterium sp. DGU99 16S ribosomal RNA gene Genome sequencing and assembly.</title>
        <authorList>
            <person name="Park S."/>
        </authorList>
    </citation>
    <scope>NUCLEOTIDE SEQUENCE [LARGE SCALE GENOMIC DNA]</scope>
    <source>
        <strain evidence="7 8">DGU99</strain>
    </source>
</reference>
<dbReference type="InterPro" id="IPR008979">
    <property type="entry name" value="Galactose-bd-like_sf"/>
</dbReference>
<keyword evidence="8" id="KW-1185">Reference proteome</keyword>
<dbReference type="InterPro" id="IPR051913">
    <property type="entry name" value="GH2_Domain-Containing"/>
</dbReference>
<comment type="similarity">
    <text evidence="1">Belongs to the glycosyl hydrolase 2 family.</text>
</comment>
<keyword evidence="2 7" id="KW-0378">Hydrolase</keyword>
<dbReference type="SUPFAM" id="SSF49785">
    <property type="entry name" value="Galactose-binding domain-like"/>
    <property type="match status" value="1"/>
</dbReference>
<feature type="domain" description="Glycoside hydrolase family 2 immunoglobulin-like beta-sandwich" evidence="4">
    <location>
        <begin position="186"/>
        <end position="281"/>
    </location>
</feature>
<dbReference type="InterPro" id="IPR006102">
    <property type="entry name" value="Ig-like_GH2"/>
</dbReference>
<dbReference type="InterPro" id="IPR036156">
    <property type="entry name" value="Beta-gal/glucu_dom_sf"/>
</dbReference>
<dbReference type="InterPro" id="IPR006103">
    <property type="entry name" value="Glyco_hydro_2_cat"/>
</dbReference>
<accession>A0ABU9HK48</accession>
<dbReference type="EMBL" id="JBBYHU010000006">
    <property type="protein sequence ID" value="MEL1240341.1"/>
    <property type="molecule type" value="Genomic_DNA"/>
</dbReference>
<gene>
    <name evidence="7" type="ORF">AAEO59_04705</name>
</gene>
<comment type="caution">
    <text evidence="7">The sequence shown here is derived from an EMBL/GenBank/DDBJ whole genome shotgun (WGS) entry which is preliminary data.</text>
</comment>
<dbReference type="Gene3D" id="3.20.20.80">
    <property type="entry name" value="Glycosidases"/>
    <property type="match status" value="1"/>
</dbReference>
<dbReference type="Gene3D" id="2.60.40.10">
    <property type="entry name" value="Immunoglobulins"/>
    <property type="match status" value="1"/>
</dbReference>
<dbReference type="InterPro" id="IPR017853">
    <property type="entry name" value="GH"/>
</dbReference>
<evidence type="ECO:0000313" key="7">
    <source>
        <dbReference type="EMBL" id="MEL1240341.1"/>
    </source>
</evidence>
<dbReference type="RefSeq" id="WP_341699586.1">
    <property type="nucleotide sequence ID" value="NZ_JBBYHU010000006.1"/>
</dbReference>
<evidence type="ECO:0000313" key="8">
    <source>
        <dbReference type="Proteomes" id="UP001398556"/>
    </source>
</evidence>
<dbReference type="SUPFAM" id="SSF51445">
    <property type="entry name" value="(Trans)glycosidases"/>
    <property type="match status" value="1"/>
</dbReference>
<dbReference type="Proteomes" id="UP001398556">
    <property type="component" value="Unassembled WGS sequence"/>
</dbReference>
<evidence type="ECO:0000256" key="1">
    <source>
        <dbReference type="ARBA" id="ARBA00007401"/>
    </source>
</evidence>
<dbReference type="Pfam" id="PF02836">
    <property type="entry name" value="Glyco_hydro_2_C"/>
    <property type="match status" value="1"/>
</dbReference>
<evidence type="ECO:0000256" key="3">
    <source>
        <dbReference type="ARBA" id="ARBA00023295"/>
    </source>
</evidence>
<name>A0ABU9HK48_9FLAO</name>
<sequence length="708" mass="82026">MKYISYLVLVSTIVTFFSCEIHKNNVNSSISLNGDWQIAETSRPDSVPSSFTSNIQVPSFVDLAKPALAKLNYPNDKTRYFWYHKTFTVNHDNVDLVELELRKVKYEAHIYINGKKAGQQNIAFSSGKFNIKDFLNKSDTPNELLIRIGTKENFTDTLISGADFEKKTFFPGIYDDVNLLLKKAPFIEHLQIVPNIDKNQVEAYVEIGRLEKKDPFNVSYEIIEHVSKQVIAKGKKEFLSDSIQLDIPLENYQLWSPESPFLYELKLTTDTDTKTTRFGMRSFTIDQEKKQFVLNNKPYFLLGTNVPMFRFFEDANRGSKPWDEQWVRKLFTQFKSMNWNSFRFHVGPAPDFWYDLADEMGLLIQDEYAVWYGKGGVNSLDKKITPKQLAIEYEHWMRDRWNHPSIVIWDAQNETVSKITGPALEMVRGLDKSNRPWDNGYSRPMQKTDIIEAHPYLLYPYHLKEAKVPDEGILKKLLGQVRLPSNDPNEQDPSEDGKHYENTVMLNEYCWLWLNRDGSPTTLSDNVYSLLFSEAKTPEARFTVYAQTLAALTEYWRAHKKVAGIHHFAGLTYSRPTEPRGETSDAFKDVESLEFQDAFVKYVKPAFSKVGIMVDIWEKEYQVGQKLELPIYLINDSDSIWKGDVAISIYKEDEKINDLVISSESENYKVKIEKTAIDLPKTNGIYQLRVSLKYNGETITSYRILNIK</sequence>
<evidence type="ECO:0000259" key="6">
    <source>
        <dbReference type="Pfam" id="PF22666"/>
    </source>
</evidence>
<dbReference type="Pfam" id="PF00703">
    <property type="entry name" value="Glyco_hydro_2"/>
    <property type="match status" value="1"/>
</dbReference>
<dbReference type="PANTHER" id="PTHR42732:SF2">
    <property type="entry name" value="BETA-MANNOSIDASE"/>
    <property type="match status" value="1"/>
</dbReference>
<dbReference type="SUPFAM" id="SSF49303">
    <property type="entry name" value="beta-Galactosidase/glucuronidase domain"/>
    <property type="match status" value="1"/>
</dbReference>
<dbReference type="PROSITE" id="PS51257">
    <property type="entry name" value="PROKAR_LIPOPROTEIN"/>
    <property type="match status" value="1"/>
</dbReference>
<dbReference type="PANTHER" id="PTHR42732">
    <property type="entry name" value="BETA-GALACTOSIDASE"/>
    <property type="match status" value="1"/>
</dbReference>
<evidence type="ECO:0000256" key="2">
    <source>
        <dbReference type="ARBA" id="ARBA00022801"/>
    </source>
</evidence>
<evidence type="ECO:0000259" key="5">
    <source>
        <dbReference type="Pfam" id="PF02836"/>
    </source>
</evidence>
<feature type="domain" description="Beta-mannosidase-like galactose-binding" evidence="6">
    <location>
        <begin position="79"/>
        <end position="150"/>
    </location>
</feature>
<dbReference type="InterPro" id="IPR054593">
    <property type="entry name" value="Beta-mannosidase-like_N2"/>
</dbReference>
<organism evidence="7 8">
    <name type="scientific">Flavobacterium flavipallidum</name>
    <dbReference type="NCBI Taxonomy" id="3139140"/>
    <lineage>
        <taxon>Bacteria</taxon>
        <taxon>Pseudomonadati</taxon>
        <taxon>Bacteroidota</taxon>
        <taxon>Flavobacteriia</taxon>
        <taxon>Flavobacteriales</taxon>
        <taxon>Flavobacteriaceae</taxon>
        <taxon>Flavobacterium</taxon>
    </lineage>
</organism>
<dbReference type="InterPro" id="IPR013783">
    <property type="entry name" value="Ig-like_fold"/>
</dbReference>
<proteinExistence type="inferred from homology"/>